<dbReference type="Proteomes" id="UP000053890">
    <property type="component" value="Unassembled WGS sequence"/>
</dbReference>
<evidence type="ECO:0000313" key="4">
    <source>
        <dbReference type="Proteomes" id="UP000053890"/>
    </source>
</evidence>
<feature type="compositionally biased region" description="Polar residues" evidence="1">
    <location>
        <begin position="1"/>
        <end position="24"/>
    </location>
</feature>
<feature type="region of interest" description="Disordered" evidence="1">
    <location>
        <begin position="107"/>
        <end position="162"/>
    </location>
</feature>
<dbReference type="InterPro" id="IPR011333">
    <property type="entry name" value="SKP1/BTB/POZ_sf"/>
</dbReference>
<feature type="region of interest" description="Disordered" evidence="1">
    <location>
        <begin position="1"/>
        <end position="50"/>
    </location>
</feature>
<dbReference type="OrthoDB" id="2524557at2759"/>
<dbReference type="CDD" id="cd18186">
    <property type="entry name" value="BTB_POZ_ZBTB_KLHL-like"/>
    <property type="match status" value="1"/>
</dbReference>
<dbReference type="SUPFAM" id="SSF54695">
    <property type="entry name" value="POZ domain"/>
    <property type="match status" value="1"/>
</dbReference>
<dbReference type="AlphaFoldDB" id="A0A0P9ENH3"/>
<gene>
    <name evidence="3" type="ORF">RHOBADRAFT_54823</name>
</gene>
<dbReference type="OMA" id="LVCTITW"/>
<sequence length="499" mass="54075">MQSHPPSNLLQPSRPTTATQSSDTAAFGSPGYAAGHPSSTGPPPPSTSPRAAFRPFVSVLPTFSKFAPLRGTVRIRVQSATFYTHREVLALASPFFEGVLSGGWRETEPVASRRQQTSSTTPVAASTKRDSFAAPASTDRDDSAEPLPFPDDGADDSRTPVLDLPEYPLAASTASLLGAPAASVTISLAASSVVEDTEDEDDGEDWLECRLRLVEETASSFQDLLCHIYPRLECAIDWTNVEDLSRMALKFDIPSLMNACLAFLLPSAAGRPVLCMKIAEENGIPELYKEASRYVIDAYNSIGEDLATLSPTTLLRLERRRSNFLERLLKLGQVSILRDYSCHSHCDEPYRCARLVDEKWRSAFSAAFRFGTPQPSIIYRSLRSLEPSLSSPALHLPFTTCQNYARLWVADLFDRMFSLGITPARNWTSLTLNHLPNAGSAALSPSASGGGGGWTRAVGEGTSSQRNSAKYFLFVEMRDEAPGVGASGGAGRRERVGSV</sequence>
<evidence type="ECO:0000259" key="2">
    <source>
        <dbReference type="PROSITE" id="PS50097"/>
    </source>
</evidence>
<feature type="domain" description="BTB" evidence="2">
    <location>
        <begin position="71"/>
        <end position="108"/>
    </location>
</feature>
<dbReference type="SMART" id="SM00225">
    <property type="entry name" value="BTB"/>
    <property type="match status" value="1"/>
</dbReference>
<organism evidence="3 4">
    <name type="scientific">Rhodotorula graminis (strain WP1)</name>
    <dbReference type="NCBI Taxonomy" id="578459"/>
    <lineage>
        <taxon>Eukaryota</taxon>
        <taxon>Fungi</taxon>
        <taxon>Dikarya</taxon>
        <taxon>Basidiomycota</taxon>
        <taxon>Pucciniomycotina</taxon>
        <taxon>Microbotryomycetes</taxon>
        <taxon>Sporidiobolales</taxon>
        <taxon>Sporidiobolaceae</taxon>
        <taxon>Rhodotorula</taxon>
    </lineage>
</organism>
<dbReference type="InterPro" id="IPR000210">
    <property type="entry name" value="BTB/POZ_dom"/>
</dbReference>
<proteinExistence type="predicted"/>
<feature type="region of interest" description="Disordered" evidence="1">
    <location>
        <begin position="441"/>
        <end position="461"/>
    </location>
</feature>
<dbReference type="Gene3D" id="3.30.710.10">
    <property type="entry name" value="Potassium Channel Kv1.1, Chain A"/>
    <property type="match status" value="2"/>
</dbReference>
<feature type="compositionally biased region" description="Polar residues" evidence="1">
    <location>
        <begin position="113"/>
        <end position="124"/>
    </location>
</feature>
<dbReference type="STRING" id="578459.A0A0P9ENH3"/>
<evidence type="ECO:0000313" key="3">
    <source>
        <dbReference type="EMBL" id="KPV73625.1"/>
    </source>
</evidence>
<reference evidence="3 4" key="1">
    <citation type="journal article" date="2015" name="Front. Microbiol.">
        <title>Genome sequence of the plant growth promoting endophytic yeast Rhodotorula graminis WP1.</title>
        <authorList>
            <person name="Firrincieli A."/>
            <person name="Otillar R."/>
            <person name="Salamov A."/>
            <person name="Schmutz J."/>
            <person name="Khan Z."/>
            <person name="Redman R.S."/>
            <person name="Fleck N.D."/>
            <person name="Lindquist E."/>
            <person name="Grigoriev I.V."/>
            <person name="Doty S.L."/>
        </authorList>
    </citation>
    <scope>NUCLEOTIDE SEQUENCE [LARGE SCALE GENOMIC DNA]</scope>
    <source>
        <strain evidence="3 4">WP1</strain>
    </source>
</reference>
<dbReference type="GeneID" id="28977967"/>
<dbReference type="PROSITE" id="PS50097">
    <property type="entry name" value="BTB"/>
    <property type="match status" value="1"/>
</dbReference>
<dbReference type="RefSeq" id="XP_018269674.1">
    <property type="nucleotide sequence ID" value="XM_018417519.1"/>
</dbReference>
<protein>
    <recommendedName>
        <fullName evidence="2">BTB domain-containing protein</fullName>
    </recommendedName>
</protein>
<name>A0A0P9ENH3_RHOGW</name>
<dbReference type="EMBL" id="KQ474082">
    <property type="protein sequence ID" value="KPV73625.1"/>
    <property type="molecule type" value="Genomic_DNA"/>
</dbReference>
<accession>A0A0P9ENH3</accession>
<keyword evidence="4" id="KW-1185">Reference proteome</keyword>
<evidence type="ECO:0000256" key="1">
    <source>
        <dbReference type="SAM" id="MobiDB-lite"/>
    </source>
</evidence>